<dbReference type="PANTHER" id="PTHR23539">
    <property type="entry name" value="MFS TRANSPORTER"/>
    <property type="match status" value="1"/>
</dbReference>
<feature type="transmembrane region" description="Helical" evidence="4">
    <location>
        <begin position="50"/>
        <end position="70"/>
    </location>
</feature>
<proteinExistence type="predicted"/>
<evidence type="ECO:0000313" key="7">
    <source>
        <dbReference type="Proteomes" id="UP001241110"/>
    </source>
</evidence>
<dbReference type="Gene3D" id="1.20.1250.20">
    <property type="entry name" value="MFS general substrate transporter like domains"/>
    <property type="match status" value="2"/>
</dbReference>
<keyword evidence="3 4" id="KW-0472">Membrane</keyword>
<evidence type="ECO:0000313" key="6">
    <source>
        <dbReference type="EMBL" id="MDJ1485537.1"/>
    </source>
</evidence>
<evidence type="ECO:0000256" key="2">
    <source>
        <dbReference type="ARBA" id="ARBA00022989"/>
    </source>
</evidence>
<keyword evidence="1 4" id="KW-0812">Transmembrane</keyword>
<comment type="caution">
    <text evidence="6">The sequence shown here is derived from an EMBL/GenBank/DDBJ whole genome shotgun (WGS) entry which is preliminary data.</text>
</comment>
<dbReference type="EMBL" id="JASJOS010000021">
    <property type="protein sequence ID" value="MDJ1485537.1"/>
    <property type="molecule type" value="Genomic_DNA"/>
</dbReference>
<feature type="transmembrane region" description="Helical" evidence="4">
    <location>
        <begin position="354"/>
        <end position="373"/>
    </location>
</feature>
<evidence type="ECO:0000256" key="3">
    <source>
        <dbReference type="ARBA" id="ARBA00023136"/>
    </source>
</evidence>
<feature type="transmembrane region" description="Helical" evidence="4">
    <location>
        <begin position="263"/>
        <end position="284"/>
    </location>
</feature>
<feature type="domain" description="Major facilitator superfamily (MFS) profile" evidence="5">
    <location>
        <begin position="1"/>
        <end position="409"/>
    </location>
</feature>
<feature type="transmembrane region" description="Helical" evidence="4">
    <location>
        <begin position="319"/>
        <end position="342"/>
    </location>
</feature>
<feature type="transmembrane region" description="Helical" evidence="4">
    <location>
        <begin position="230"/>
        <end position="257"/>
    </location>
</feature>
<dbReference type="Pfam" id="PF07690">
    <property type="entry name" value="MFS_1"/>
    <property type="match status" value="1"/>
</dbReference>
<feature type="transmembrane region" description="Helical" evidence="4">
    <location>
        <begin position="77"/>
        <end position="96"/>
    </location>
</feature>
<dbReference type="InterPro" id="IPR036259">
    <property type="entry name" value="MFS_trans_sf"/>
</dbReference>
<accession>A0AAE3UB88</accession>
<dbReference type="Proteomes" id="UP001241110">
    <property type="component" value="Unassembled WGS sequence"/>
</dbReference>
<organism evidence="6 7">
    <name type="scientific">Xanthocytophaga flava</name>
    <dbReference type="NCBI Taxonomy" id="3048013"/>
    <lineage>
        <taxon>Bacteria</taxon>
        <taxon>Pseudomonadati</taxon>
        <taxon>Bacteroidota</taxon>
        <taxon>Cytophagia</taxon>
        <taxon>Cytophagales</taxon>
        <taxon>Rhodocytophagaceae</taxon>
        <taxon>Xanthocytophaga</taxon>
    </lineage>
</organism>
<reference evidence="6" key="1">
    <citation type="submission" date="2023-05" db="EMBL/GenBank/DDBJ databases">
        <authorList>
            <person name="Zhang X."/>
        </authorList>
    </citation>
    <scope>NUCLEOTIDE SEQUENCE</scope>
    <source>
        <strain evidence="6">YF14B1</strain>
    </source>
</reference>
<gene>
    <name evidence="6" type="ORF">QNI16_33915</name>
</gene>
<feature type="transmembrane region" description="Helical" evidence="4">
    <location>
        <begin position="146"/>
        <end position="163"/>
    </location>
</feature>
<dbReference type="SUPFAM" id="SSF103473">
    <property type="entry name" value="MFS general substrate transporter"/>
    <property type="match status" value="1"/>
</dbReference>
<name>A0AAE3UB88_9BACT</name>
<feature type="transmembrane region" description="Helical" evidence="4">
    <location>
        <begin position="385"/>
        <end position="405"/>
    </location>
</feature>
<feature type="transmembrane region" description="Helical" evidence="4">
    <location>
        <begin position="108"/>
        <end position="134"/>
    </location>
</feature>
<dbReference type="RefSeq" id="WP_313988231.1">
    <property type="nucleotide sequence ID" value="NZ_JASJOS010000021.1"/>
</dbReference>
<evidence type="ECO:0000256" key="4">
    <source>
        <dbReference type="SAM" id="Phobius"/>
    </source>
</evidence>
<feature type="transmembrane region" description="Helical" evidence="4">
    <location>
        <begin position="169"/>
        <end position="186"/>
    </location>
</feature>
<dbReference type="InterPro" id="IPR020846">
    <property type="entry name" value="MFS_dom"/>
</dbReference>
<evidence type="ECO:0000256" key="1">
    <source>
        <dbReference type="ARBA" id="ARBA00022692"/>
    </source>
</evidence>
<protein>
    <submittedName>
        <fullName evidence="6">MFS transporter</fullName>
    </submittedName>
</protein>
<evidence type="ECO:0000259" key="5">
    <source>
        <dbReference type="PROSITE" id="PS50850"/>
    </source>
</evidence>
<dbReference type="AlphaFoldDB" id="A0AAE3UB88"/>
<dbReference type="InterPro" id="IPR011701">
    <property type="entry name" value="MFS"/>
</dbReference>
<sequence length="421" mass="45340">MVDEKHIKSSSQKGLDYLNFFLADVRAGIGPYLSIYLLSIHHWSLKDIGIVSSVGSLAGVLAQTPAGALVDRLASKHSIIVIASLMIGGSVVWMLLDPIPAYVVISQLIIGIAAAFLAPAVASLTLGIFGYTALEKRMGRNETFNHAGNVVAACLSGFLGYFFHIKAVFVLIVFMCVASICSLKLIDKTQVDSQLARGYVTNSMMNSSTVNSSGLADKNNLRLLLQNKQIVIFTLCCLIYHFSNAAMLPLAGQYIVIANKVDASVYMSACIVIAQLVMVPVAFWCGKEAKKGRKPLLFLCFLILPFRGFLYLLSSNPFYIVSIQVLDGVSAGIFGVVSILILSDLTKGTGHFNLVNGLVATAIGLGASMSNLTGNWLAESYSFPVAFLCLASIALLPVLLSIFFFKESYSEDNLFSIQSIV</sequence>
<dbReference type="PROSITE" id="PS50850">
    <property type="entry name" value="MFS"/>
    <property type="match status" value="1"/>
</dbReference>
<feature type="transmembrane region" description="Helical" evidence="4">
    <location>
        <begin position="20"/>
        <end position="38"/>
    </location>
</feature>
<keyword evidence="2 4" id="KW-1133">Transmembrane helix</keyword>
<feature type="transmembrane region" description="Helical" evidence="4">
    <location>
        <begin position="296"/>
        <end position="313"/>
    </location>
</feature>
<dbReference type="GO" id="GO:0022857">
    <property type="term" value="F:transmembrane transporter activity"/>
    <property type="evidence" value="ECO:0007669"/>
    <property type="project" value="InterPro"/>
</dbReference>
<dbReference type="PANTHER" id="PTHR23539:SF1">
    <property type="entry name" value="MAJOR FACILITATOR SUPERFAMILY (MFS) PROFILE DOMAIN-CONTAINING PROTEIN"/>
    <property type="match status" value="1"/>
</dbReference>